<keyword evidence="2" id="KW-1185">Reference proteome</keyword>
<name>D2W4K0_NAEGR</name>
<dbReference type="RefSeq" id="XP_002668748.1">
    <property type="nucleotide sequence ID" value="XM_002668702.1"/>
</dbReference>
<dbReference type="InParanoid" id="D2W4K0"/>
<dbReference type="VEuPathDB" id="AmoebaDB:NAEGRDRAFT_76334"/>
<dbReference type="KEGG" id="ngr:NAEGRDRAFT_76334"/>
<evidence type="ECO:0000313" key="1">
    <source>
        <dbReference type="EMBL" id="EFC36004.1"/>
    </source>
</evidence>
<protein>
    <submittedName>
        <fullName evidence="1">Predicted protein</fullName>
    </submittedName>
</protein>
<sequence>MDKFDMPLVDTVTELTILNHNFKESVKNIVSPLSDEEIAQILTTDPFFFLYQFSTKTNIDPMYITGMDFIEFFQTIESEFNDIFSLANTCANRSDKVRGLMMFAQLAQLAGGNTPPQTLDDFVVLATEAKSLL</sequence>
<proteinExistence type="predicted"/>
<organism evidence="2">
    <name type="scientific">Naegleria gruberi</name>
    <name type="common">Amoeba</name>
    <dbReference type="NCBI Taxonomy" id="5762"/>
    <lineage>
        <taxon>Eukaryota</taxon>
        <taxon>Discoba</taxon>
        <taxon>Heterolobosea</taxon>
        <taxon>Tetramitia</taxon>
        <taxon>Eutetramitia</taxon>
        <taxon>Vahlkampfiidae</taxon>
        <taxon>Naegleria</taxon>
    </lineage>
</organism>
<dbReference type="Proteomes" id="UP000006671">
    <property type="component" value="Unassembled WGS sequence"/>
</dbReference>
<reference evidence="1 2" key="1">
    <citation type="journal article" date="2010" name="Cell">
        <title>The genome of Naegleria gruberi illuminates early eukaryotic versatility.</title>
        <authorList>
            <person name="Fritz-Laylin L.K."/>
            <person name="Prochnik S.E."/>
            <person name="Ginger M.L."/>
            <person name="Dacks J.B."/>
            <person name="Carpenter M.L."/>
            <person name="Field M.C."/>
            <person name="Kuo A."/>
            <person name="Paredez A."/>
            <person name="Chapman J."/>
            <person name="Pham J."/>
            <person name="Shu S."/>
            <person name="Neupane R."/>
            <person name="Cipriano M."/>
            <person name="Mancuso J."/>
            <person name="Tu H."/>
            <person name="Salamov A."/>
            <person name="Lindquist E."/>
            <person name="Shapiro H."/>
            <person name="Lucas S."/>
            <person name="Grigoriev I.V."/>
            <person name="Cande W.Z."/>
            <person name="Fulton C."/>
            <person name="Rokhsar D.S."/>
            <person name="Dawson S.C."/>
        </authorList>
    </citation>
    <scope>NUCLEOTIDE SEQUENCE [LARGE SCALE GENOMIC DNA]</scope>
    <source>
        <strain evidence="1 2">NEG-M</strain>
    </source>
</reference>
<gene>
    <name evidence="1" type="ORF">NAEGRDRAFT_76334</name>
</gene>
<dbReference type="GeneID" id="8856301"/>
<dbReference type="AlphaFoldDB" id="D2W4K0"/>
<accession>D2W4K0</accession>
<dbReference type="EMBL" id="GG738961">
    <property type="protein sequence ID" value="EFC36004.1"/>
    <property type="molecule type" value="Genomic_DNA"/>
</dbReference>
<evidence type="ECO:0000313" key="2">
    <source>
        <dbReference type="Proteomes" id="UP000006671"/>
    </source>
</evidence>